<sequence length="102" mass="11095">HFTGAKWRGFPAGKGTYCPERGFPAWEQPKACSPLETLQPLVPAPVPAAPHCTSTGPGLLPPSGHAPLLHTHRDTKVPVEGELWTPPLLPGFYSWMLQFSML</sequence>
<reference evidence="1" key="1">
    <citation type="submission" date="2025-08" db="UniProtKB">
        <authorList>
            <consortium name="Ensembl"/>
        </authorList>
    </citation>
    <scope>IDENTIFICATION</scope>
</reference>
<dbReference type="Proteomes" id="UP000694522">
    <property type="component" value="Unplaced"/>
</dbReference>
<proteinExistence type="predicted"/>
<organism evidence="1 2">
    <name type="scientific">Amazona collaria</name>
    <name type="common">yellow-billed parrot</name>
    <dbReference type="NCBI Taxonomy" id="241587"/>
    <lineage>
        <taxon>Eukaryota</taxon>
        <taxon>Metazoa</taxon>
        <taxon>Chordata</taxon>
        <taxon>Craniata</taxon>
        <taxon>Vertebrata</taxon>
        <taxon>Euteleostomi</taxon>
        <taxon>Archelosauria</taxon>
        <taxon>Archosauria</taxon>
        <taxon>Dinosauria</taxon>
        <taxon>Saurischia</taxon>
        <taxon>Theropoda</taxon>
        <taxon>Coelurosauria</taxon>
        <taxon>Aves</taxon>
        <taxon>Neognathae</taxon>
        <taxon>Neoaves</taxon>
        <taxon>Telluraves</taxon>
        <taxon>Australaves</taxon>
        <taxon>Psittaciformes</taxon>
        <taxon>Psittacidae</taxon>
        <taxon>Amazona</taxon>
    </lineage>
</organism>
<keyword evidence="2" id="KW-1185">Reference proteome</keyword>
<name>A0A8B9GE12_9PSIT</name>
<accession>A0A8B9GE12</accession>
<evidence type="ECO:0000313" key="2">
    <source>
        <dbReference type="Proteomes" id="UP000694522"/>
    </source>
</evidence>
<dbReference type="Ensembl" id="ENSACOT00000023725.1">
    <property type="protein sequence ID" value="ENSACOP00000022925.1"/>
    <property type="gene ID" value="ENSACOG00000015563.1"/>
</dbReference>
<protein>
    <submittedName>
        <fullName evidence="1">Uncharacterized protein</fullName>
    </submittedName>
</protein>
<evidence type="ECO:0000313" key="1">
    <source>
        <dbReference type="Ensembl" id="ENSACOP00000022925.1"/>
    </source>
</evidence>
<dbReference type="AlphaFoldDB" id="A0A8B9GE12"/>
<reference evidence="1" key="2">
    <citation type="submission" date="2025-09" db="UniProtKB">
        <authorList>
            <consortium name="Ensembl"/>
        </authorList>
    </citation>
    <scope>IDENTIFICATION</scope>
</reference>